<sequence>MHEDVMPPSNHKKADASEAARLILQQIHTAENLRFLRHLPGFELDRELPTLLLQSLGRLHRAEEGAKAPKRRGKHHGTGRKPGTR</sequence>
<proteinExistence type="predicted"/>
<reference evidence="2 3" key="1">
    <citation type="submission" date="2022-09" db="EMBL/GenBank/DDBJ databases">
        <title>Chelativorans salina sp. nov., a novel slightly halophilic bacterium isolated from a saline lake sediment enrichment.</title>
        <authorList>
            <person name="Gao L."/>
            <person name="Fang B.-Z."/>
            <person name="Li W.-J."/>
        </authorList>
    </citation>
    <scope>NUCLEOTIDE SEQUENCE [LARGE SCALE GENOMIC DNA]</scope>
    <source>
        <strain evidence="2 3">EGI FJ00035</strain>
    </source>
</reference>
<feature type="compositionally biased region" description="Basic residues" evidence="1">
    <location>
        <begin position="68"/>
        <end position="85"/>
    </location>
</feature>
<protein>
    <submittedName>
        <fullName evidence="2">Uncharacterized protein</fullName>
    </submittedName>
</protein>
<dbReference type="Proteomes" id="UP001320831">
    <property type="component" value="Unassembled WGS sequence"/>
</dbReference>
<organism evidence="2 3">
    <name type="scientific">Chelativorans salis</name>
    <dbReference type="NCBI Taxonomy" id="2978478"/>
    <lineage>
        <taxon>Bacteria</taxon>
        <taxon>Pseudomonadati</taxon>
        <taxon>Pseudomonadota</taxon>
        <taxon>Alphaproteobacteria</taxon>
        <taxon>Hyphomicrobiales</taxon>
        <taxon>Phyllobacteriaceae</taxon>
        <taxon>Chelativorans</taxon>
    </lineage>
</organism>
<feature type="region of interest" description="Disordered" evidence="1">
    <location>
        <begin position="62"/>
        <end position="85"/>
    </location>
</feature>
<gene>
    <name evidence="2" type="ORF">N5A92_14205</name>
</gene>
<evidence type="ECO:0000313" key="3">
    <source>
        <dbReference type="Proteomes" id="UP001320831"/>
    </source>
</evidence>
<evidence type="ECO:0000313" key="2">
    <source>
        <dbReference type="EMBL" id="MCT7376186.1"/>
    </source>
</evidence>
<comment type="caution">
    <text evidence="2">The sequence shown here is derived from an EMBL/GenBank/DDBJ whole genome shotgun (WGS) entry which is preliminary data.</text>
</comment>
<dbReference type="EMBL" id="JAOCZP010000004">
    <property type="protein sequence ID" value="MCT7376186.1"/>
    <property type="molecule type" value="Genomic_DNA"/>
</dbReference>
<evidence type="ECO:0000256" key="1">
    <source>
        <dbReference type="SAM" id="MobiDB-lite"/>
    </source>
</evidence>
<dbReference type="RefSeq" id="WP_260903863.1">
    <property type="nucleotide sequence ID" value="NZ_JAOCZP010000004.1"/>
</dbReference>
<keyword evidence="3" id="KW-1185">Reference proteome</keyword>
<name>A0ABT2LPF6_9HYPH</name>
<accession>A0ABT2LPF6</accession>